<keyword evidence="2" id="KW-1185">Reference proteome</keyword>
<protein>
    <recommendedName>
        <fullName evidence="3">Glycosyltransferase</fullName>
    </recommendedName>
</protein>
<sequence length="236" mass="27666">MIAIITSTLYPPSKPIFNQPRSSFTPNERITQTKQTILSLKEKGIKDIWLLDNSDSCKYYIIKDIFKEINVLLFDNYQFDNRGLSEIFLILNSLKYLPEDTTILKLSGRYKLNENFVINDVYDNWSVVVRGYNIGKNNEMISTRCYVVKNKLIYEELLLKTLTEMYRYPMRMVGLLSILKYFQKLYNPIYEKETSCSVEFAFSKVLKDNSYSTRFVKEIGLEGFIAGSVDKTFIKE</sequence>
<evidence type="ECO:0000313" key="1">
    <source>
        <dbReference type="EMBL" id="MDO1449792.1"/>
    </source>
</evidence>
<accession>A0ABT8RCG3</accession>
<dbReference type="RefSeq" id="WP_302040595.1">
    <property type="nucleotide sequence ID" value="NZ_JAUKPO010000022.1"/>
</dbReference>
<evidence type="ECO:0008006" key="3">
    <source>
        <dbReference type="Google" id="ProtNLM"/>
    </source>
</evidence>
<dbReference type="EMBL" id="JAUKPO010000022">
    <property type="protein sequence ID" value="MDO1449792.1"/>
    <property type="molecule type" value="Genomic_DNA"/>
</dbReference>
<proteinExistence type="predicted"/>
<reference evidence="1" key="1">
    <citation type="submission" date="2023-07" db="EMBL/GenBank/DDBJ databases">
        <title>The genome sequence of Rhodocytophaga aerolata KACC 12507.</title>
        <authorList>
            <person name="Zhang X."/>
        </authorList>
    </citation>
    <scope>NUCLEOTIDE SEQUENCE</scope>
    <source>
        <strain evidence="1">KACC 12507</strain>
    </source>
</reference>
<gene>
    <name evidence="1" type="ORF">Q0590_26170</name>
</gene>
<organism evidence="1 2">
    <name type="scientific">Rhodocytophaga aerolata</name>
    <dbReference type="NCBI Taxonomy" id="455078"/>
    <lineage>
        <taxon>Bacteria</taxon>
        <taxon>Pseudomonadati</taxon>
        <taxon>Bacteroidota</taxon>
        <taxon>Cytophagia</taxon>
        <taxon>Cytophagales</taxon>
        <taxon>Rhodocytophagaceae</taxon>
        <taxon>Rhodocytophaga</taxon>
    </lineage>
</organism>
<dbReference type="Proteomes" id="UP001168528">
    <property type="component" value="Unassembled WGS sequence"/>
</dbReference>
<name>A0ABT8RCG3_9BACT</name>
<evidence type="ECO:0000313" key="2">
    <source>
        <dbReference type="Proteomes" id="UP001168528"/>
    </source>
</evidence>
<comment type="caution">
    <text evidence="1">The sequence shown here is derived from an EMBL/GenBank/DDBJ whole genome shotgun (WGS) entry which is preliminary data.</text>
</comment>